<dbReference type="SUPFAM" id="SSF140931">
    <property type="entry name" value="Fic-like"/>
    <property type="match status" value="1"/>
</dbReference>
<accession>Q12ZS3</accession>
<dbReference type="InterPro" id="IPR036597">
    <property type="entry name" value="Fido-like_dom_sf"/>
</dbReference>
<dbReference type="Gene3D" id="1.20.120.1870">
    <property type="entry name" value="Fic/DOC protein, Fido domain"/>
    <property type="match status" value="1"/>
</dbReference>
<evidence type="ECO:0000259" key="1">
    <source>
        <dbReference type="PROSITE" id="PS51459"/>
    </source>
</evidence>
<dbReference type="PANTHER" id="PTHR39426:SF1">
    <property type="entry name" value="HOMOLOGY TO DEATH-ON-CURING PROTEIN OF PHAGE P1"/>
    <property type="match status" value="1"/>
</dbReference>
<protein>
    <submittedName>
        <fullName evidence="2">Prophage maintenance system killer protein family protein</fullName>
    </submittedName>
</protein>
<dbReference type="InterPro" id="IPR006440">
    <property type="entry name" value="Doc"/>
</dbReference>
<dbReference type="PROSITE" id="PS51459">
    <property type="entry name" value="FIDO"/>
    <property type="match status" value="1"/>
</dbReference>
<dbReference type="Proteomes" id="UP000001979">
    <property type="component" value="Chromosome"/>
</dbReference>
<evidence type="ECO:0000313" key="2">
    <source>
        <dbReference type="EMBL" id="ABE51053.1"/>
    </source>
</evidence>
<dbReference type="KEGG" id="mbu:Mbur_0029"/>
<dbReference type="PANTHER" id="PTHR39426">
    <property type="entry name" value="HOMOLOGY TO DEATH-ON-CURING PROTEIN OF PHAGE P1"/>
    <property type="match status" value="1"/>
</dbReference>
<dbReference type="Pfam" id="PF02661">
    <property type="entry name" value="Fic"/>
    <property type="match status" value="1"/>
</dbReference>
<organism evidence="2 3">
    <name type="scientific">Methanococcoides burtonii (strain DSM 6242 / NBRC 107633 / OCM 468 / ACE-M)</name>
    <dbReference type="NCBI Taxonomy" id="259564"/>
    <lineage>
        <taxon>Archaea</taxon>
        <taxon>Methanobacteriati</taxon>
        <taxon>Methanobacteriota</taxon>
        <taxon>Stenosarchaea group</taxon>
        <taxon>Methanomicrobia</taxon>
        <taxon>Methanosarcinales</taxon>
        <taxon>Methanosarcinaceae</taxon>
        <taxon>Methanococcoides</taxon>
    </lineage>
</organism>
<gene>
    <name evidence="2" type="ordered locus">Mbur_0029</name>
</gene>
<dbReference type="InterPro" id="IPR053737">
    <property type="entry name" value="Type_II_TA_Toxin"/>
</dbReference>
<reference evidence="3" key="1">
    <citation type="journal article" date="2009" name="ISME J.">
        <title>The genome sequence of the psychrophilic archaeon, Methanococcoides burtonii: the role of genome evolution in cold adaptation.</title>
        <authorList>
            <person name="Allen M.A."/>
            <person name="Lauro F.M."/>
            <person name="Williams T.J."/>
            <person name="Burg D."/>
            <person name="Siddiqui K.S."/>
            <person name="De Francisci D."/>
            <person name="Chong K.W."/>
            <person name="Pilak O."/>
            <person name="Chew H.H."/>
            <person name="De Maere M.Z."/>
            <person name="Ting L."/>
            <person name="Katrib M."/>
            <person name="Ng C."/>
            <person name="Sowers K.R."/>
            <person name="Galperin M.Y."/>
            <person name="Anderson I.J."/>
            <person name="Ivanova N."/>
            <person name="Dalin E."/>
            <person name="Martinez M."/>
            <person name="Lapidus A."/>
            <person name="Hauser L."/>
            <person name="Land M."/>
            <person name="Thomas T."/>
            <person name="Cavicchioli R."/>
        </authorList>
    </citation>
    <scope>NUCLEOTIDE SEQUENCE [LARGE SCALE GENOMIC DNA]</scope>
    <source>
        <strain evidence="3">DSM 6242 / NBRC 107633 / OCM 468 / ACE-M</strain>
    </source>
</reference>
<name>Q12ZS3_METBU</name>
<feature type="domain" description="Fido" evidence="1">
    <location>
        <begin position="6"/>
        <end position="124"/>
    </location>
</feature>
<dbReference type="NCBIfam" id="TIGR01550">
    <property type="entry name" value="DOC_P1"/>
    <property type="match status" value="1"/>
</dbReference>
<dbReference type="HOGENOM" id="CLU_115697_3_0_2"/>
<sequence length="172" mass="19816">MNMSNRDVNKIIQIHDFIIELDKAINPDDYLPGIHDIGVLEGLFEWRVSNDNSPIRNAALILDSITRRHAFNNGNKRTGFAVASILLESKGYRITANSKERLDFLVSIAKYQMEVEDTELWLTANSHHIGKLRFKIDLLFRKTRFGLYLQVWNLFKICCPKPNDNGGNINKK</sequence>
<dbReference type="STRING" id="259564.Mbur_0029"/>
<dbReference type="EMBL" id="CP000300">
    <property type="protein sequence ID" value="ABE51053.1"/>
    <property type="molecule type" value="Genomic_DNA"/>
</dbReference>
<evidence type="ECO:0000313" key="3">
    <source>
        <dbReference type="Proteomes" id="UP000001979"/>
    </source>
</evidence>
<keyword evidence="3" id="KW-1185">Reference proteome</keyword>
<dbReference type="InterPro" id="IPR003812">
    <property type="entry name" value="Fido"/>
</dbReference>
<proteinExistence type="predicted"/>
<dbReference type="GO" id="GO:0016301">
    <property type="term" value="F:kinase activity"/>
    <property type="evidence" value="ECO:0007669"/>
    <property type="project" value="InterPro"/>
</dbReference>
<dbReference type="AlphaFoldDB" id="Q12ZS3"/>